<dbReference type="PANTHER" id="PTHR21248:SF12">
    <property type="entry name" value="CARDIOLIPIN SYNTHASE C"/>
    <property type="match status" value="1"/>
</dbReference>
<dbReference type="SMART" id="SM00155">
    <property type="entry name" value="PLDc"/>
    <property type="match status" value="2"/>
</dbReference>
<dbReference type="InterPro" id="IPR025202">
    <property type="entry name" value="PLD-like_dom"/>
</dbReference>
<dbReference type="Gene3D" id="3.30.870.10">
    <property type="entry name" value="Endonuclease Chain A"/>
    <property type="match status" value="2"/>
</dbReference>
<accession>A0ABV1EW40</accession>
<evidence type="ECO:0000313" key="4">
    <source>
        <dbReference type="Proteomes" id="UP001465426"/>
    </source>
</evidence>
<dbReference type="InterPro" id="IPR001736">
    <property type="entry name" value="PLipase_D/transphosphatidylase"/>
</dbReference>
<comment type="caution">
    <text evidence="3">The sequence shown here is derived from an EMBL/GenBank/DDBJ whole genome shotgun (WGS) entry which is preliminary data.</text>
</comment>
<dbReference type="Pfam" id="PF13091">
    <property type="entry name" value="PLDc_2"/>
    <property type="match status" value="2"/>
</dbReference>
<feature type="domain" description="PLD phosphodiesterase" evidence="2">
    <location>
        <begin position="382"/>
        <end position="409"/>
    </location>
</feature>
<organism evidence="3 4">
    <name type="scientific">Niallia hominis</name>
    <dbReference type="NCBI Taxonomy" id="3133173"/>
    <lineage>
        <taxon>Bacteria</taxon>
        <taxon>Bacillati</taxon>
        <taxon>Bacillota</taxon>
        <taxon>Bacilli</taxon>
        <taxon>Bacillales</taxon>
        <taxon>Bacillaceae</taxon>
        <taxon>Niallia</taxon>
    </lineage>
</organism>
<dbReference type="CDD" id="cd09111">
    <property type="entry name" value="PLDc_ymdC_like_1"/>
    <property type="match status" value="1"/>
</dbReference>
<gene>
    <name evidence="3" type="ORF">WMO63_06435</name>
</gene>
<name>A0ABV1EW40_9BACI</name>
<feature type="domain" description="PLD phosphodiesterase" evidence="2">
    <location>
        <begin position="161"/>
        <end position="188"/>
    </location>
</feature>
<keyword evidence="1" id="KW-1133">Transmembrane helix</keyword>
<dbReference type="PANTHER" id="PTHR21248">
    <property type="entry name" value="CARDIOLIPIN SYNTHASE"/>
    <property type="match status" value="1"/>
</dbReference>
<dbReference type="PROSITE" id="PS50035">
    <property type="entry name" value="PLD"/>
    <property type="match status" value="2"/>
</dbReference>
<dbReference type="Proteomes" id="UP001465426">
    <property type="component" value="Unassembled WGS sequence"/>
</dbReference>
<keyword evidence="4" id="KW-1185">Reference proteome</keyword>
<reference evidence="3 4" key="1">
    <citation type="submission" date="2024-03" db="EMBL/GenBank/DDBJ databases">
        <title>Human intestinal bacterial collection.</title>
        <authorList>
            <person name="Pauvert C."/>
            <person name="Hitch T.C.A."/>
            <person name="Clavel T."/>
        </authorList>
    </citation>
    <scope>NUCLEOTIDE SEQUENCE [LARGE SCALE GENOMIC DNA]</scope>
    <source>
        <strain evidence="3 4">CLA-SR-H024</strain>
    </source>
</reference>
<evidence type="ECO:0000313" key="3">
    <source>
        <dbReference type="EMBL" id="MEQ2465307.1"/>
    </source>
</evidence>
<proteinExistence type="predicted"/>
<keyword evidence="1" id="KW-0812">Transmembrane</keyword>
<sequence length="483" mass="55739">MVGDNMIGHSLKTIMVFVGVYLLYIVISCVIVPYFYHPKADPFWKPATKLNQNDKKVVSPDKVVLLQDREDSGLARLQLIKNAKKSVDISTYAIHKGPYADLFFGCLFDAANRGVKVRLLLDGIVNQFNKDLRLYSYAIFTHPNIELKYYEPLHLGKPWTWNNRFHDKLFIIDSELAIVGGRNIGDKYFSAAGTKGASNDRDVIVFTEEQKDTSVLKKIDDYYQYVWEHPFSKNAVKKISHRKIQLGKEKAEEAMDLLTHAKDVYPLPIDKAIDWKKDAYSTDKVFLLHNPHQRVNKDPLIWKELISLTEQSTKSIYLESPYIVPTKKMLEYVKPDKIKVYHWKVLTNSAASTPNMVAFSGYWSNRHSIINWVDELFEYQEKTESLHGKTYIFDEKISLIGSYNVDARSTFLNTETMLLIDSEEFAHFLQKELNKTVDNHSLQVSEDGSYKAKEDVEQADVAFWKRIAIKTLAPIIKLFAFLV</sequence>
<evidence type="ECO:0000259" key="2">
    <source>
        <dbReference type="PROSITE" id="PS50035"/>
    </source>
</evidence>
<dbReference type="EMBL" id="JBBMFN010000010">
    <property type="protein sequence ID" value="MEQ2465307.1"/>
    <property type="molecule type" value="Genomic_DNA"/>
</dbReference>
<evidence type="ECO:0000256" key="1">
    <source>
        <dbReference type="SAM" id="Phobius"/>
    </source>
</evidence>
<keyword evidence="1" id="KW-0472">Membrane</keyword>
<protein>
    <submittedName>
        <fullName evidence="3">Phospholipase D family protein</fullName>
    </submittedName>
</protein>
<dbReference type="SUPFAM" id="SSF56024">
    <property type="entry name" value="Phospholipase D/nuclease"/>
    <property type="match status" value="2"/>
</dbReference>
<feature type="transmembrane region" description="Helical" evidence="1">
    <location>
        <begin position="14"/>
        <end position="36"/>
    </location>
</feature>